<evidence type="ECO:0000313" key="3">
    <source>
        <dbReference type="EMBL" id="AFM04552.1"/>
    </source>
</evidence>
<sequence length="1177" mass="137843" precursor="true">MKIKSILFFFSLLIFFSFSFFIKAQNKTKNDIVYQNKINSLWQNNQIDSTLVFYKSYLAELNPKKETEKYITFQIKRLKIAYLVGNTEIIEKSIQELKAVELHHKKESDLVYQVIFQEAKYQYWKGFYQKAVDLFKQIPNYNELMSYHLANRYASVADIDLDFLKIENFEDSKFETASEQTEMLSQLFTLYGMPDEALLFAQKAIDYLPQTANKIEKVNVQIQYTDVLLLGLLQVKESQKFLNEIEEIVNKYATKTELELRWFWLSMGKYSIKRKTKNSVAKSDSIWAICQNFPLTNAVVYDHIKIKSVLFLQNRKWEESEKWLDKYIDIFTNLYSEKSHQVAQLYAHKSLLYFYQNLYQKSIDYSDKILQNPVASVNLKNDIYKINAITYSKLNNYNKSLYYAEKYLESIEKKLGKNHLHVGDMYSLFASIYREQNNLQQSIEYGKRSIEIYEAQKEENYPVSIARSHQVISNVYHKLEENKKALLHSLEAKKVLEELFLRNKFYILTQTYTNLGMMYRSLDNYDSAYHYYHLSLAAENSLPEKNRNKASIGRIYNNLGYAFEMQQNYDSAIFYYNKSVIEKQSSKQTWNSANVLTNLGNCFVAISDLKKAEEYYKKSLEINVLGKEYADLEVALDSYKGLAGLNHFAFSQQLSYYRKADEVIDKMRSQLHTDNDQLLISKLTTEIYGKALSTCFEASKTKNVEEQVYEDAFYFAEKNRASLLRKQTQETLVLAQVPENLRKLDANYSSLIDYYQREILEIENSETPNSKLAYFNQQILDTRNKHQKLKKELSDKFRSYENLQKSTELVTIQTVKENLKKDEQMIVYQWFEPYLFIQVISKDKQLFYRIKPIDFEKTLKGYRNCLAKDCNIEKFVIQSNALYKILIQPIKLHIKTSKKLIIIPDAILQQIPFSVLVNTSKNNNDLSYPNIEYPLLNYQISFHYSSLLWVSERQKKSSNYEYEFIGFAPVFEESGNELLASNRSNLSSLPFSKEEVEEVANLFTIQDKKALVFTNLQANQANLKSYATKTRRLHLATHSQTFTKTPFNSHIWLFRKDSSQNNEEVLQKIYASDLYGMSFPNELVVLSSCRSGVGQVVEGEGVITLTRSFLNAGTKNIIFSLWQIDDLATKNLMTLFYGFVSEGKSYSESLQLAKQKLSKSERFKNPFYWAGILLIGE</sequence>
<dbReference type="SUPFAM" id="SSF48452">
    <property type="entry name" value="TPR-like"/>
    <property type="match status" value="1"/>
</dbReference>
<dbReference type="RefSeq" id="WP_014797999.1">
    <property type="nucleotide sequence ID" value="NC_018018.1"/>
</dbReference>
<dbReference type="STRING" id="880071.Fleli_2172"/>
<dbReference type="AlphaFoldDB" id="I4AKR7"/>
<protein>
    <recommendedName>
        <fullName evidence="2">CHAT domain-containing protein</fullName>
    </recommendedName>
</protein>
<dbReference type="PANTHER" id="PTHR10098:SF108">
    <property type="entry name" value="TETRATRICOPEPTIDE REPEAT PROTEIN 28"/>
    <property type="match status" value="1"/>
</dbReference>
<dbReference type="Proteomes" id="UP000006054">
    <property type="component" value="Chromosome"/>
</dbReference>
<dbReference type="InterPro" id="IPR024983">
    <property type="entry name" value="CHAT_dom"/>
</dbReference>
<keyword evidence="1" id="KW-0802">TPR repeat</keyword>
<dbReference type="Gene3D" id="1.25.40.10">
    <property type="entry name" value="Tetratricopeptide repeat domain"/>
    <property type="match status" value="2"/>
</dbReference>
<dbReference type="InterPro" id="IPR019734">
    <property type="entry name" value="TPR_rpt"/>
</dbReference>
<dbReference type="SMART" id="SM00028">
    <property type="entry name" value="TPR"/>
    <property type="match status" value="5"/>
</dbReference>
<proteinExistence type="predicted"/>
<feature type="repeat" description="TPR" evidence="1">
    <location>
        <begin position="593"/>
        <end position="626"/>
    </location>
</feature>
<dbReference type="SUPFAM" id="SSF81901">
    <property type="entry name" value="HCP-like"/>
    <property type="match status" value="1"/>
</dbReference>
<evidence type="ECO:0000256" key="1">
    <source>
        <dbReference type="PROSITE-ProRule" id="PRU00339"/>
    </source>
</evidence>
<dbReference type="Pfam" id="PF13181">
    <property type="entry name" value="TPR_8"/>
    <property type="match status" value="1"/>
</dbReference>
<dbReference type="OrthoDB" id="9771112at2"/>
<accession>I4AKR7</accession>
<dbReference type="PROSITE" id="PS50005">
    <property type="entry name" value="TPR"/>
    <property type="match status" value="2"/>
</dbReference>
<reference evidence="4" key="1">
    <citation type="submission" date="2012-06" db="EMBL/GenBank/DDBJ databases">
        <title>The complete genome of Flexibacter litoralis DSM 6794.</title>
        <authorList>
            <person name="Lucas S."/>
            <person name="Copeland A."/>
            <person name="Lapidus A."/>
            <person name="Glavina del Rio T."/>
            <person name="Dalin E."/>
            <person name="Tice H."/>
            <person name="Bruce D."/>
            <person name="Goodwin L."/>
            <person name="Pitluck S."/>
            <person name="Peters L."/>
            <person name="Ovchinnikova G."/>
            <person name="Lu M."/>
            <person name="Kyrpides N."/>
            <person name="Mavromatis K."/>
            <person name="Ivanova N."/>
            <person name="Brettin T."/>
            <person name="Detter J.C."/>
            <person name="Han C."/>
            <person name="Larimer F."/>
            <person name="Land M."/>
            <person name="Hauser L."/>
            <person name="Markowitz V."/>
            <person name="Cheng J.-F."/>
            <person name="Hugenholtz P."/>
            <person name="Woyke T."/>
            <person name="Wu D."/>
            <person name="Spring S."/>
            <person name="Lang E."/>
            <person name="Kopitz M."/>
            <person name="Brambilla E."/>
            <person name="Klenk H.-P."/>
            <person name="Eisen J.A."/>
        </authorList>
    </citation>
    <scope>NUCLEOTIDE SEQUENCE [LARGE SCALE GENOMIC DNA]</scope>
    <source>
        <strain evidence="4">ATCC 23117 / DSM 6794 / NBRC 15988 / NCIMB 1366 / Sio-4</strain>
    </source>
</reference>
<dbReference type="EMBL" id="CP003345">
    <property type="protein sequence ID" value="AFM04552.1"/>
    <property type="molecule type" value="Genomic_DNA"/>
</dbReference>
<keyword evidence="4" id="KW-1185">Reference proteome</keyword>
<feature type="repeat" description="TPR" evidence="1">
    <location>
        <begin position="509"/>
        <end position="542"/>
    </location>
</feature>
<dbReference type="HOGENOM" id="CLU_273398_0_0_10"/>
<evidence type="ECO:0000259" key="2">
    <source>
        <dbReference type="Pfam" id="PF12770"/>
    </source>
</evidence>
<evidence type="ECO:0000313" key="4">
    <source>
        <dbReference type="Proteomes" id="UP000006054"/>
    </source>
</evidence>
<dbReference type="KEGG" id="fli:Fleli_2172"/>
<organism evidence="3 4">
    <name type="scientific">Bernardetia litoralis (strain ATCC 23117 / DSM 6794 / NBRC 15988 / NCIMB 1366 / Fx l1 / Sio-4)</name>
    <name type="common">Flexibacter litoralis</name>
    <dbReference type="NCBI Taxonomy" id="880071"/>
    <lineage>
        <taxon>Bacteria</taxon>
        <taxon>Pseudomonadati</taxon>
        <taxon>Bacteroidota</taxon>
        <taxon>Cytophagia</taxon>
        <taxon>Cytophagales</taxon>
        <taxon>Bernardetiaceae</taxon>
        <taxon>Bernardetia</taxon>
    </lineage>
</organism>
<dbReference type="PATRIC" id="fig|880071.3.peg.2159"/>
<dbReference type="PANTHER" id="PTHR10098">
    <property type="entry name" value="RAPSYN-RELATED"/>
    <property type="match status" value="1"/>
</dbReference>
<dbReference type="Pfam" id="PF13424">
    <property type="entry name" value="TPR_12"/>
    <property type="match status" value="2"/>
</dbReference>
<gene>
    <name evidence="3" type="ordered locus">Fleli_2172</name>
</gene>
<name>I4AKR7_BERLS</name>
<dbReference type="eggNOG" id="COG4995">
    <property type="taxonomic scope" value="Bacteria"/>
</dbReference>
<dbReference type="eggNOG" id="COG0457">
    <property type="taxonomic scope" value="Bacteria"/>
</dbReference>
<feature type="domain" description="CHAT" evidence="2">
    <location>
        <begin position="879"/>
        <end position="1177"/>
    </location>
</feature>
<dbReference type="Pfam" id="PF12770">
    <property type="entry name" value="CHAT"/>
    <property type="match status" value="1"/>
</dbReference>
<dbReference type="InterPro" id="IPR011990">
    <property type="entry name" value="TPR-like_helical_dom_sf"/>
</dbReference>